<dbReference type="EMBL" id="CP000304">
    <property type="protein sequence ID" value="ABP81623.1"/>
    <property type="molecule type" value="Genomic_DNA"/>
</dbReference>
<accession>A4VRM2</accession>
<evidence type="ECO:0000313" key="2">
    <source>
        <dbReference type="Proteomes" id="UP000000233"/>
    </source>
</evidence>
<evidence type="ECO:0000313" key="1">
    <source>
        <dbReference type="EMBL" id="ABP81623.1"/>
    </source>
</evidence>
<dbReference type="HOGENOM" id="CLU_114930_0_0_6"/>
<evidence type="ECO:0008006" key="3">
    <source>
        <dbReference type="Google" id="ProtNLM"/>
    </source>
</evidence>
<dbReference type="KEGG" id="psa:PST_4000"/>
<reference evidence="1 2" key="1">
    <citation type="journal article" date="2008" name="Proc. Natl. Acad. Sci. U.S.A.">
        <title>Nitrogen fixation island and rhizosphere competence traits in the genome of root-associated Pseudomonas stutzeri A1501.</title>
        <authorList>
            <person name="Yan Y."/>
            <person name="Yang J."/>
            <person name="Dou Y."/>
            <person name="Chen M."/>
            <person name="Ping S."/>
            <person name="Peng J."/>
            <person name="Lu W."/>
            <person name="Zhang W."/>
            <person name="Yao Z."/>
            <person name="Li H."/>
            <person name="Liu W."/>
            <person name="He S."/>
            <person name="Geng L."/>
            <person name="Zhang X."/>
            <person name="Yang F."/>
            <person name="Yu H."/>
            <person name="Zhan Y."/>
            <person name="Li D."/>
            <person name="Lin Z."/>
            <person name="Wang Y."/>
            <person name="Elmerich C."/>
            <person name="Lin M."/>
            <person name="Jin Q."/>
        </authorList>
    </citation>
    <scope>NUCLEOTIDE SEQUENCE [LARGE SCALE GENOMIC DNA]</scope>
    <source>
        <strain evidence="1 2">A1501</strain>
    </source>
</reference>
<gene>
    <name evidence="1" type="ordered locus">PST_4000</name>
</gene>
<sequence>MAEADLRSVHPLKRDEPMHDLAMNRRTLLKVGLLGGAILAAGGLLGRCAGATAAGPASGFAVLRESDLPMLHRLIPLLLEGSVPLAEMPQAAAATLISLDQGLHHLSPALAAQVRQLFDVLTQPLTRGPLTGIWGDWSQASDDQLRTFLLRWQNSSLALRRQGHASLLQMILMAWYACPASWAHCGYPGPPAI</sequence>
<organism evidence="1 2">
    <name type="scientific">Stutzerimonas stutzeri (strain A1501)</name>
    <name type="common">Pseudomonas stutzeri</name>
    <dbReference type="NCBI Taxonomy" id="379731"/>
    <lineage>
        <taxon>Bacteria</taxon>
        <taxon>Pseudomonadati</taxon>
        <taxon>Pseudomonadota</taxon>
        <taxon>Gammaproteobacteria</taxon>
        <taxon>Pseudomonadales</taxon>
        <taxon>Pseudomonadaceae</taxon>
        <taxon>Stutzerimonas</taxon>
    </lineage>
</organism>
<dbReference type="InterPro" id="IPR006311">
    <property type="entry name" value="TAT_signal"/>
</dbReference>
<dbReference type="eggNOG" id="ENOG5032XB1">
    <property type="taxonomic scope" value="Bacteria"/>
</dbReference>
<dbReference type="Proteomes" id="UP000000233">
    <property type="component" value="Chromosome"/>
</dbReference>
<dbReference type="AlphaFoldDB" id="A4VRM2"/>
<dbReference type="PROSITE" id="PS51318">
    <property type="entry name" value="TAT"/>
    <property type="match status" value="1"/>
</dbReference>
<name>A4VRM2_STUS1</name>
<proteinExistence type="predicted"/>
<keyword evidence="2" id="KW-1185">Reference proteome</keyword>
<protein>
    <recommendedName>
        <fullName evidence="3">Twin-arginine translocation pathway signal protein</fullName>
    </recommendedName>
</protein>